<gene>
    <name evidence="1" type="ORF">CEXT_526781</name>
</gene>
<protein>
    <submittedName>
        <fullName evidence="1">Uncharacterized protein</fullName>
    </submittedName>
</protein>
<accession>A0AAV4MUZ3</accession>
<organism evidence="1 2">
    <name type="scientific">Caerostris extrusa</name>
    <name type="common">Bark spider</name>
    <name type="synonym">Caerostris bankana</name>
    <dbReference type="NCBI Taxonomy" id="172846"/>
    <lineage>
        <taxon>Eukaryota</taxon>
        <taxon>Metazoa</taxon>
        <taxon>Ecdysozoa</taxon>
        <taxon>Arthropoda</taxon>
        <taxon>Chelicerata</taxon>
        <taxon>Arachnida</taxon>
        <taxon>Araneae</taxon>
        <taxon>Araneomorphae</taxon>
        <taxon>Entelegynae</taxon>
        <taxon>Araneoidea</taxon>
        <taxon>Araneidae</taxon>
        <taxon>Caerostris</taxon>
    </lineage>
</organism>
<name>A0AAV4MUZ3_CAEEX</name>
<evidence type="ECO:0000313" key="2">
    <source>
        <dbReference type="Proteomes" id="UP001054945"/>
    </source>
</evidence>
<keyword evidence="2" id="KW-1185">Reference proteome</keyword>
<proteinExistence type="predicted"/>
<dbReference type="EMBL" id="BPLR01002658">
    <property type="protein sequence ID" value="GIX76312.1"/>
    <property type="molecule type" value="Genomic_DNA"/>
</dbReference>
<dbReference type="AlphaFoldDB" id="A0AAV4MUZ3"/>
<sequence length="81" mass="9027">MRQPCELVWRALSASRFARAERLLVPVAARLLERGCHSNAGPQSKERLQQCVLPHFHSPPSHCLLQLDSGSNGNDIYCCIS</sequence>
<reference evidence="1 2" key="1">
    <citation type="submission" date="2021-06" db="EMBL/GenBank/DDBJ databases">
        <title>Caerostris extrusa draft genome.</title>
        <authorList>
            <person name="Kono N."/>
            <person name="Arakawa K."/>
        </authorList>
    </citation>
    <scope>NUCLEOTIDE SEQUENCE [LARGE SCALE GENOMIC DNA]</scope>
</reference>
<evidence type="ECO:0000313" key="1">
    <source>
        <dbReference type="EMBL" id="GIX76312.1"/>
    </source>
</evidence>
<dbReference type="Proteomes" id="UP001054945">
    <property type="component" value="Unassembled WGS sequence"/>
</dbReference>
<comment type="caution">
    <text evidence="1">The sequence shown here is derived from an EMBL/GenBank/DDBJ whole genome shotgun (WGS) entry which is preliminary data.</text>
</comment>